<accession>A0A6J4S5Y7</accession>
<organism evidence="16">
    <name type="scientific">uncultured Solirubrobacteraceae bacterium</name>
    <dbReference type="NCBI Taxonomy" id="1162706"/>
    <lineage>
        <taxon>Bacteria</taxon>
        <taxon>Bacillati</taxon>
        <taxon>Actinomycetota</taxon>
        <taxon>Thermoleophilia</taxon>
        <taxon>Solirubrobacterales</taxon>
        <taxon>Solirubrobacteraceae</taxon>
        <taxon>environmental samples</taxon>
    </lineage>
</organism>
<dbReference type="SUPFAM" id="SSF102735">
    <property type="entry name" value="Trigger factor ribosome-binding domain"/>
    <property type="match status" value="1"/>
</dbReference>
<keyword evidence="9 12" id="KW-0131">Cell cycle</keyword>
<dbReference type="AlphaFoldDB" id="A0A6J4S5Y7"/>
<name>A0A6J4S5Y7_9ACTN</name>
<dbReference type="Gene3D" id="3.10.50.40">
    <property type="match status" value="1"/>
</dbReference>
<dbReference type="EC" id="5.2.1.8" evidence="3 12"/>
<dbReference type="InterPro" id="IPR008880">
    <property type="entry name" value="Trigger_fac_C"/>
</dbReference>
<dbReference type="Pfam" id="PF05697">
    <property type="entry name" value="Trigger_N"/>
    <property type="match status" value="1"/>
</dbReference>
<dbReference type="GO" id="GO:0051301">
    <property type="term" value="P:cell division"/>
    <property type="evidence" value="ECO:0007669"/>
    <property type="project" value="UniProtKB-KW"/>
</dbReference>
<evidence type="ECO:0000256" key="2">
    <source>
        <dbReference type="ARBA" id="ARBA00005464"/>
    </source>
</evidence>
<proteinExistence type="inferred from homology"/>
<dbReference type="GO" id="GO:0003755">
    <property type="term" value="F:peptidyl-prolyl cis-trans isomerase activity"/>
    <property type="evidence" value="ECO:0007669"/>
    <property type="project" value="UniProtKB-UniRule"/>
</dbReference>
<dbReference type="Gene3D" id="3.30.70.1050">
    <property type="entry name" value="Trigger factor ribosome-binding domain"/>
    <property type="match status" value="1"/>
</dbReference>
<evidence type="ECO:0000256" key="7">
    <source>
        <dbReference type="ARBA" id="ARBA00023186"/>
    </source>
</evidence>
<reference evidence="16" key="1">
    <citation type="submission" date="2020-02" db="EMBL/GenBank/DDBJ databases">
        <authorList>
            <person name="Meier V. D."/>
        </authorList>
    </citation>
    <scope>NUCLEOTIDE SEQUENCE</scope>
    <source>
        <strain evidence="16">AVDCRST_MAG85</strain>
    </source>
</reference>
<evidence type="ECO:0000256" key="5">
    <source>
        <dbReference type="ARBA" id="ARBA00022618"/>
    </source>
</evidence>
<dbReference type="InterPro" id="IPR046357">
    <property type="entry name" value="PPIase_dom_sf"/>
</dbReference>
<dbReference type="HAMAP" id="MF_00303">
    <property type="entry name" value="Trigger_factor_Tig"/>
    <property type="match status" value="1"/>
</dbReference>
<dbReference type="InterPro" id="IPR001179">
    <property type="entry name" value="PPIase_FKBP_dom"/>
</dbReference>
<dbReference type="SUPFAM" id="SSF109998">
    <property type="entry name" value="Triger factor/SurA peptide-binding domain-like"/>
    <property type="match status" value="1"/>
</dbReference>
<evidence type="ECO:0000256" key="13">
    <source>
        <dbReference type="PROSITE-ProRule" id="PRU00277"/>
    </source>
</evidence>
<keyword evidence="7 12" id="KW-0143">Chaperone</keyword>
<dbReference type="InterPro" id="IPR037041">
    <property type="entry name" value="Trigger_fac_C_sf"/>
</dbReference>
<dbReference type="InterPro" id="IPR008881">
    <property type="entry name" value="Trigger_fac_ribosome-bd_bac"/>
</dbReference>
<keyword evidence="6 12" id="KW-0697">Rotamase</keyword>
<comment type="function">
    <text evidence="10 12">Involved in protein export. Acts as a chaperone by maintaining the newly synthesized protein in an open conformation. Functions as a peptidyl-prolyl cis-trans isomerase.</text>
</comment>
<gene>
    <name evidence="12" type="primary">tig</name>
    <name evidence="16" type="ORF">AVDCRST_MAG85-1208</name>
</gene>
<dbReference type="SUPFAM" id="SSF54534">
    <property type="entry name" value="FKBP-like"/>
    <property type="match status" value="1"/>
</dbReference>
<dbReference type="PANTHER" id="PTHR30560:SF3">
    <property type="entry name" value="TRIGGER FACTOR-LIKE PROTEIN TIG, CHLOROPLASTIC"/>
    <property type="match status" value="1"/>
</dbReference>
<dbReference type="GO" id="GO:0043022">
    <property type="term" value="F:ribosome binding"/>
    <property type="evidence" value="ECO:0007669"/>
    <property type="project" value="TreeGrafter"/>
</dbReference>
<dbReference type="InterPro" id="IPR036611">
    <property type="entry name" value="Trigger_fac_ribosome-bd_sf"/>
</dbReference>
<dbReference type="InterPro" id="IPR027304">
    <property type="entry name" value="Trigger_fact/SurA_dom_sf"/>
</dbReference>
<comment type="domain">
    <text evidence="12">Consists of 3 domains; the N-terminus binds the ribosome, the middle domain has PPIase activity, while the C-terminus has intrinsic chaperone activity on its own.</text>
</comment>
<dbReference type="Gene3D" id="1.10.3120.10">
    <property type="entry name" value="Trigger factor, C-terminal domain"/>
    <property type="match status" value="1"/>
</dbReference>
<feature type="domain" description="PPIase FKBP-type" evidence="15">
    <location>
        <begin position="164"/>
        <end position="246"/>
    </location>
</feature>
<dbReference type="InterPro" id="IPR005215">
    <property type="entry name" value="Trig_fac"/>
</dbReference>
<dbReference type="NCBIfam" id="TIGR00115">
    <property type="entry name" value="tig"/>
    <property type="match status" value="1"/>
</dbReference>
<evidence type="ECO:0000256" key="3">
    <source>
        <dbReference type="ARBA" id="ARBA00013194"/>
    </source>
</evidence>
<evidence type="ECO:0000256" key="8">
    <source>
        <dbReference type="ARBA" id="ARBA00023235"/>
    </source>
</evidence>
<protein>
    <recommendedName>
        <fullName evidence="4 12">Trigger factor</fullName>
        <shortName evidence="12">TF</shortName>
        <ecNumber evidence="3 12">5.2.1.8</ecNumber>
    </recommendedName>
    <alternativeName>
        <fullName evidence="11 12">PPIase</fullName>
    </alternativeName>
</protein>
<comment type="subcellular location">
    <subcellularLocation>
        <location evidence="12">Cytoplasm</location>
    </subcellularLocation>
    <text evidence="12">About half TF is bound to the ribosome near the polypeptide exit tunnel while the other half is free in the cytoplasm.</text>
</comment>
<evidence type="ECO:0000256" key="4">
    <source>
        <dbReference type="ARBA" id="ARBA00016902"/>
    </source>
</evidence>
<dbReference type="FunFam" id="3.10.50.40:FF:000001">
    <property type="entry name" value="Trigger factor"/>
    <property type="match status" value="1"/>
</dbReference>
<evidence type="ECO:0000256" key="14">
    <source>
        <dbReference type="RuleBase" id="RU003914"/>
    </source>
</evidence>
<evidence type="ECO:0000256" key="6">
    <source>
        <dbReference type="ARBA" id="ARBA00023110"/>
    </source>
</evidence>
<dbReference type="PANTHER" id="PTHR30560">
    <property type="entry name" value="TRIGGER FACTOR CHAPERONE AND PEPTIDYL-PROLYL CIS/TRANS ISOMERASE"/>
    <property type="match status" value="1"/>
</dbReference>
<dbReference type="GO" id="GO:0051083">
    <property type="term" value="P:'de novo' cotranslational protein folding"/>
    <property type="evidence" value="ECO:0007669"/>
    <property type="project" value="TreeGrafter"/>
</dbReference>
<dbReference type="GO" id="GO:0044183">
    <property type="term" value="F:protein folding chaperone"/>
    <property type="evidence" value="ECO:0007669"/>
    <property type="project" value="TreeGrafter"/>
</dbReference>
<evidence type="ECO:0000256" key="1">
    <source>
        <dbReference type="ARBA" id="ARBA00000971"/>
    </source>
</evidence>
<dbReference type="PIRSF" id="PIRSF003095">
    <property type="entry name" value="Trigger_factor"/>
    <property type="match status" value="1"/>
</dbReference>
<dbReference type="Pfam" id="PF05698">
    <property type="entry name" value="Trigger_C"/>
    <property type="match status" value="1"/>
</dbReference>
<evidence type="ECO:0000256" key="11">
    <source>
        <dbReference type="ARBA" id="ARBA00029986"/>
    </source>
</evidence>
<dbReference type="PROSITE" id="PS50059">
    <property type="entry name" value="FKBP_PPIASE"/>
    <property type="match status" value="1"/>
</dbReference>
<dbReference type="EMBL" id="CADCVT010000132">
    <property type="protein sequence ID" value="CAA9490658.1"/>
    <property type="molecule type" value="Genomic_DNA"/>
</dbReference>
<keyword evidence="5 12" id="KW-0132">Cell division</keyword>
<evidence type="ECO:0000256" key="9">
    <source>
        <dbReference type="ARBA" id="ARBA00023306"/>
    </source>
</evidence>
<dbReference type="GO" id="GO:0005737">
    <property type="term" value="C:cytoplasm"/>
    <property type="evidence" value="ECO:0007669"/>
    <property type="project" value="UniProtKB-SubCell"/>
</dbReference>
<sequence>MKTTVTELPESRVRVEAEVEPAEVQKRVDQAARAIGRDLRIPGFRKGKVPPPVIISRVGREAVVDQAVRESLGLWYVAAVDDAGVATIGDPQLDLPETMPGEGEALTFSFEIAVRPQAQLGEYKELEVGRRIPDVGDAEIDAEVEQLRERLARLDTHEGTAENGDFVVMDYVGSIDGEEFEGGAGRDQLLELGSGRLIPGFEEQLTGAAAGEHRTVEVAFPADYNAEHLAGKDAVFEVDVKEVKRKQLPDLDDEFAVEAAGFDSLDELRADIRKRLEEAEEQAIDREYREAVVDAAVANATVDVPQPLIDARAKELWDNMLHSLSHQGINKDAYLSIAQKSEEELLDEAKPDAEQALRREAVLTAVVEAEKLEISDDEVLEALTESAERGNVKPKKLLDRLRSEGRLDAVKEDMAARKAVDLVVDTAKPIEPGLEEARKKLWTPGS</sequence>
<dbReference type="Pfam" id="PF00254">
    <property type="entry name" value="FKBP_C"/>
    <property type="match status" value="1"/>
</dbReference>
<evidence type="ECO:0000256" key="10">
    <source>
        <dbReference type="ARBA" id="ARBA00024849"/>
    </source>
</evidence>
<comment type="similarity">
    <text evidence="2 12 14">Belongs to the FKBP-type PPIase family. Tig subfamily.</text>
</comment>
<keyword evidence="8 12" id="KW-0413">Isomerase</keyword>
<evidence type="ECO:0000259" key="15">
    <source>
        <dbReference type="PROSITE" id="PS50059"/>
    </source>
</evidence>
<dbReference type="GO" id="GO:0015031">
    <property type="term" value="P:protein transport"/>
    <property type="evidence" value="ECO:0007669"/>
    <property type="project" value="UniProtKB-UniRule"/>
</dbReference>
<dbReference type="GO" id="GO:0043335">
    <property type="term" value="P:protein unfolding"/>
    <property type="evidence" value="ECO:0007669"/>
    <property type="project" value="TreeGrafter"/>
</dbReference>
<comment type="catalytic activity">
    <reaction evidence="1 12 13">
        <text>[protein]-peptidylproline (omega=180) = [protein]-peptidylproline (omega=0)</text>
        <dbReference type="Rhea" id="RHEA:16237"/>
        <dbReference type="Rhea" id="RHEA-COMP:10747"/>
        <dbReference type="Rhea" id="RHEA-COMP:10748"/>
        <dbReference type="ChEBI" id="CHEBI:83833"/>
        <dbReference type="ChEBI" id="CHEBI:83834"/>
        <dbReference type="EC" id="5.2.1.8"/>
    </reaction>
</comment>
<evidence type="ECO:0000256" key="12">
    <source>
        <dbReference type="HAMAP-Rule" id="MF_00303"/>
    </source>
</evidence>
<evidence type="ECO:0000313" key="16">
    <source>
        <dbReference type="EMBL" id="CAA9490658.1"/>
    </source>
</evidence>
<keyword evidence="12" id="KW-0963">Cytoplasm</keyword>